<dbReference type="PANTHER" id="PTHR11715">
    <property type="entry name" value="GLYCINE CLEAVAGE SYSTEM H PROTEIN"/>
    <property type="match status" value="1"/>
</dbReference>
<dbReference type="GO" id="GO:0019464">
    <property type="term" value="P:glycine decarboxylation via glycine cleavage system"/>
    <property type="evidence" value="ECO:0007669"/>
    <property type="project" value="InterPro"/>
</dbReference>
<comment type="caution">
    <text evidence="4">The sequence shown here is derived from an EMBL/GenBank/DDBJ whole genome shotgun (WGS) entry which is preliminary data.</text>
</comment>
<dbReference type="InterPro" id="IPR003016">
    <property type="entry name" value="2-oxoA_DH_lipoyl-BS"/>
</dbReference>
<organism evidence="4">
    <name type="scientific">bioreactor metagenome</name>
    <dbReference type="NCBI Taxonomy" id="1076179"/>
    <lineage>
        <taxon>unclassified sequences</taxon>
        <taxon>metagenomes</taxon>
        <taxon>ecological metagenomes</taxon>
    </lineage>
</organism>
<dbReference type="GO" id="GO:0005737">
    <property type="term" value="C:cytoplasm"/>
    <property type="evidence" value="ECO:0007669"/>
    <property type="project" value="TreeGrafter"/>
</dbReference>
<dbReference type="GO" id="GO:0005960">
    <property type="term" value="C:glycine cleavage complex"/>
    <property type="evidence" value="ECO:0007669"/>
    <property type="project" value="InterPro"/>
</dbReference>
<dbReference type="InterPro" id="IPR011053">
    <property type="entry name" value="Single_hybrid_motif"/>
</dbReference>
<dbReference type="SUPFAM" id="SSF51230">
    <property type="entry name" value="Single hybrid motif"/>
    <property type="match status" value="1"/>
</dbReference>
<dbReference type="AlphaFoldDB" id="A0A645ELW7"/>
<gene>
    <name evidence="4" type="primary">gcvH_41</name>
    <name evidence="4" type="ORF">SDC9_150224</name>
</gene>
<dbReference type="PROSITE" id="PS50968">
    <property type="entry name" value="BIOTINYL_LIPOYL"/>
    <property type="match status" value="1"/>
</dbReference>
<dbReference type="PANTHER" id="PTHR11715:SF3">
    <property type="entry name" value="GLYCINE CLEAVAGE SYSTEM H PROTEIN-RELATED"/>
    <property type="match status" value="1"/>
</dbReference>
<dbReference type="EMBL" id="VSSQ01048953">
    <property type="protein sequence ID" value="MPN03001.1"/>
    <property type="molecule type" value="Genomic_DNA"/>
</dbReference>
<name>A0A645ELW7_9ZZZZ</name>
<dbReference type="CDD" id="cd06848">
    <property type="entry name" value="GCS_H"/>
    <property type="match status" value="1"/>
</dbReference>
<dbReference type="InterPro" id="IPR033753">
    <property type="entry name" value="GCV_H/Fam206"/>
</dbReference>
<dbReference type="InterPro" id="IPR000089">
    <property type="entry name" value="Biotin_lipoyl"/>
</dbReference>
<protein>
    <submittedName>
        <fullName evidence="4">Glycine cleavage system H protein</fullName>
    </submittedName>
</protein>
<keyword evidence="2" id="KW-0450">Lipoyl</keyword>
<dbReference type="Gene3D" id="2.40.50.100">
    <property type="match status" value="1"/>
</dbReference>
<proteinExistence type="inferred from homology"/>
<dbReference type="InterPro" id="IPR002930">
    <property type="entry name" value="GCV_H"/>
</dbReference>
<evidence type="ECO:0000259" key="3">
    <source>
        <dbReference type="PROSITE" id="PS50968"/>
    </source>
</evidence>
<dbReference type="Pfam" id="PF01597">
    <property type="entry name" value="GCV_H"/>
    <property type="match status" value="1"/>
</dbReference>
<dbReference type="PROSITE" id="PS00189">
    <property type="entry name" value="LIPOYL"/>
    <property type="match status" value="1"/>
</dbReference>
<sequence length="166" mass="18930">MEQKTAAIVDESVTFPDSLNYEVYKKDKFVFRVPKDEGFYFNENDVWAYIVGNKARIGVTDFVQKSLSDIMFFTPASIGNEIEQFEEAGSIESGKAVFEIISPVGGTITAINEKLLEAPELINQNPYEQGWIAEIELADFENDKDLLHDFEGYFPVLKRKVDEFHV</sequence>
<dbReference type="GO" id="GO:0009249">
    <property type="term" value="P:protein lipoylation"/>
    <property type="evidence" value="ECO:0007669"/>
    <property type="project" value="TreeGrafter"/>
</dbReference>
<reference evidence="4" key="1">
    <citation type="submission" date="2019-08" db="EMBL/GenBank/DDBJ databases">
        <authorList>
            <person name="Kucharzyk K."/>
            <person name="Murdoch R.W."/>
            <person name="Higgins S."/>
            <person name="Loffler F."/>
        </authorList>
    </citation>
    <scope>NUCLEOTIDE SEQUENCE</scope>
</reference>
<evidence type="ECO:0000256" key="2">
    <source>
        <dbReference type="ARBA" id="ARBA00022823"/>
    </source>
</evidence>
<feature type="domain" description="Lipoyl-binding" evidence="3">
    <location>
        <begin position="54"/>
        <end position="136"/>
    </location>
</feature>
<evidence type="ECO:0000256" key="1">
    <source>
        <dbReference type="ARBA" id="ARBA00009249"/>
    </source>
</evidence>
<comment type="similarity">
    <text evidence="1">Belongs to the GcvH family.</text>
</comment>
<evidence type="ECO:0000313" key="4">
    <source>
        <dbReference type="EMBL" id="MPN03001.1"/>
    </source>
</evidence>
<accession>A0A645ELW7</accession>